<evidence type="ECO:0000313" key="11">
    <source>
        <dbReference type="Proteomes" id="UP000001745"/>
    </source>
</evidence>
<dbReference type="Gene3D" id="3.30.200.20">
    <property type="entry name" value="Phosphorylase Kinase, domain 1"/>
    <property type="match status" value="1"/>
</dbReference>
<comment type="catalytic activity">
    <reaction evidence="8">
        <text>L-seryl-[protein] + ATP = O-phospho-L-seryl-[protein] + ADP + H(+)</text>
        <dbReference type="Rhea" id="RHEA:17989"/>
        <dbReference type="Rhea" id="RHEA-COMP:9863"/>
        <dbReference type="Rhea" id="RHEA-COMP:11604"/>
        <dbReference type="ChEBI" id="CHEBI:15378"/>
        <dbReference type="ChEBI" id="CHEBI:29999"/>
        <dbReference type="ChEBI" id="CHEBI:30616"/>
        <dbReference type="ChEBI" id="CHEBI:83421"/>
        <dbReference type="ChEBI" id="CHEBI:456216"/>
        <dbReference type="EC" id="2.7.11.1"/>
    </reaction>
</comment>
<keyword evidence="4" id="KW-0547">Nucleotide-binding</keyword>
<feature type="domain" description="Protein kinase" evidence="9">
    <location>
        <begin position="41"/>
        <end position="416"/>
    </location>
</feature>
<evidence type="ECO:0000256" key="8">
    <source>
        <dbReference type="ARBA" id="ARBA00048679"/>
    </source>
</evidence>
<dbReference type="OrthoDB" id="4223314at2759"/>
<gene>
    <name evidence="10" type="ORF">TSTA_015940</name>
</gene>
<dbReference type="GO" id="GO:0050684">
    <property type="term" value="P:regulation of mRNA processing"/>
    <property type="evidence" value="ECO:0007669"/>
    <property type="project" value="TreeGrafter"/>
</dbReference>
<dbReference type="EMBL" id="EQ962656">
    <property type="protein sequence ID" value="EED16510.1"/>
    <property type="molecule type" value="Genomic_DNA"/>
</dbReference>
<evidence type="ECO:0000256" key="5">
    <source>
        <dbReference type="ARBA" id="ARBA00022777"/>
    </source>
</evidence>
<dbReference type="HOGENOM" id="CLU_000288_81_2_1"/>
<comment type="catalytic activity">
    <reaction evidence="7">
        <text>L-threonyl-[protein] + ATP = O-phospho-L-threonyl-[protein] + ADP + H(+)</text>
        <dbReference type="Rhea" id="RHEA:46608"/>
        <dbReference type="Rhea" id="RHEA-COMP:11060"/>
        <dbReference type="Rhea" id="RHEA-COMP:11605"/>
        <dbReference type="ChEBI" id="CHEBI:15378"/>
        <dbReference type="ChEBI" id="CHEBI:30013"/>
        <dbReference type="ChEBI" id="CHEBI:30616"/>
        <dbReference type="ChEBI" id="CHEBI:61977"/>
        <dbReference type="ChEBI" id="CHEBI:456216"/>
        <dbReference type="EC" id="2.7.11.1"/>
    </reaction>
</comment>
<dbReference type="InterPro" id="IPR051334">
    <property type="entry name" value="SRPK"/>
</dbReference>
<dbReference type="eggNOG" id="KOG1290">
    <property type="taxonomic scope" value="Eukaryota"/>
</dbReference>
<evidence type="ECO:0000256" key="3">
    <source>
        <dbReference type="ARBA" id="ARBA00022679"/>
    </source>
</evidence>
<protein>
    <recommendedName>
        <fullName evidence="1">non-specific serine/threonine protein kinase</fullName>
        <ecNumber evidence="1">2.7.11.1</ecNumber>
    </recommendedName>
</protein>
<dbReference type="VEuPathDB" id="FungiDB:TSTA_015940"/>
<dbReference type="PANTHER" id="PTHR47634">
    <property type="entry name" value="PROTEIN KINASE DOMAIN-CONTAINING PROTEIN-RELATED"/>
    <property type="match status" value="1"/>
</dbReference>
<keyword evidence="11" id="KW-1185">Reference proteome</keyword>
<keyword evidence="6" id="KW-0067">ATP-binding</keyword>
<accession>B8ME83</accession>
<dbReference type="OMA" id="IRRESWD"/>
<keyword evidence="2" id="KW-0723">Serine/threonine-protein kinase</keyword>
<keyword evidence="5" id="KW-0418">Kinase</keyword>
<proteinExistence type="predicted"/>
<dbReference type="STRING" id="441959.B8ME83"/>
<dbReference type="InterPro" id="IPR011009">
    <property type="entry name" value="Kinase-like_dom_sf"/>
</dbReference>
<dbReference type="PhylomeDB" id="B8ME83"/>
<dbReference type="PANTHER" id="PTHR47634:SF9">
    <property type="entry name" value="PROTEIN KINASE DOMAIN-CONTAINING PROTEIN-RELATED"/>
    <property type="match status" value="1"/>
</dbReference>
<dbReference type="Pfam" id="PF00069">
    <property type="entry name" value="Pkinase"/>
    <property type="match status" value="2"/>
</dbReference>
<dbReference type="Proteomes" id="UP000001745">
    <property type="component" value="Unassembled WGS sequence"/>
</dbReference>
<dbReference type="GO" id="GO:0005524">
    <property type="term" value="F:ATP binding"/>
    <property type="evidence" value="ECO:0007669"/>
    <property type="project" value="UniProtKB-KW"/>
</dbReference>
<dbReference type="SMART" id="SM00220">
    <property type="entry name" value="S_TKc"/>
    <property type="match status" value="1"/>
</dbReference>
<dbReference type="AlphaFoldDB" id="B8ME83"/>
<dbReference type="InParanoid" id="B8ME83"/>
<reference evidence="11" key="1">
    <citation type="journal article" date="2015" name="Genome Announc.">
        <title>Genome sequence of the AIDS-associated pathogen Penicillium marneffei (ATCC18224) and its near taxonomic relative Talaromyces stipitatus (ATCC10500).</title>
        <authorList>
            <person name="Nierman W.C."/>
            <person name="Fedorova-Abrams N.D."/>
            <person name="Andrianopoulos A."/>
        </authorList>
    </citation>
    <scope>NUCLEOTIDE SEQUENCE [LARGE SCALE GENOMIC DNA]</scope>
    <source>
        <strain evidence="11">ATCC 10500 / CBS 375.48 / QM 6759 / NRRL 1006</strain>
    </source>
</reference>
<evidence type="ECO:0000256" key="7">
    <source>
        <dbReference type="ARBA" id="ARBA00047899"/>
    </source>
</evidence>
<dbReference type="GO" id="GO:0004674">
    <property type="term" value="F:protein serine/threonine kinase activity"/>
    <property type="evidence" value="ECO:0007669"/>
    <property type="project" value="UniProtKB-KW"/>
</dbReference>
<dbReference type="RefSeq" id="XP_002483744.1">
    <property type="nucleotide sequence ID" value="XM_002483699.1"/>
</dbReference>
<evidence type="ECO:0000256" key="2">
    <source>
        <dbReference type="ARBA" id="ARBA00022527"/>
    </source>
</evidence>
<dbReference type="InterPro" id="IPR000719">
    <property type="entry name" value="Prot_kinase_dom"/>
</dbReference>
<evidence type="ECO:0000313" key="10">
    <source>
        <dbReference type="EMBL" id="EED16510.1"/>
    </source>
</evidence>
<organism evidence="10 11">
    <name type="scientific">Talaromyces stipitatus (strain ATCC 10500 / CBS 375.48 / QM 6759 / NRRL 1006)</name>
    <name type="common">Penicillium stipitatum</name>
    <dbReference type="NCBI Taxonomy" id="441959"/>
    <lineage>
        <taxon>Eukaryota</taxon>
        <taxon>Fungi</taxon>
        <taxon>Dikarya</taxon>
        <taxon>Ascomycota</taxon>
        <taxon>Pezizomycotina</taxon>
        <taxon>Eurotiomycetes</taxon>
        <taxon>Eurotiomycetidae</taxon>
        <taxon>Eurotiales</taxon>
        <taxon>Trichocomaceae</taxon>
        <taxon>Talaromyces</taxon>
        <taxon>Talaromyces sect. Talaromyces</taxon>
    </lineage>
</organism>
<dbReference type="Gene3D" id="1.10.510.10">
    <property type="entry name" value="Transferase(Phosphotransferase) domain 1"/>
    <property type="match status" value="1"/>
</dbReference>
<evidence type="ECO:0000256" key="6">
    <source>
        <dbReference type="ARBA" id="ARBA00022840"/>
    </source>
</evidence>
<evidence type="ECO:0000256" key="4">
    <source>
        <dbReference type="ARBA" id="ARBA00022741"/>
    </source>
</evidence>
<evidence type="ECO:0000256" key="1">
    <source>
        <dbReference type="ARBA" id="ARBA00012513"/>
    </source>
</evidence>
<dbReference type="EC" id="2.7.11.1" evidence="1"/>
<dbReference type="PROSITE" id="PS50011">
    <property type="entry name" value="PROTEIN_KINASE_DOM"/>
    <property type="match status" value="1"/>
</dbReference>
<evidence type="ECO:0000259" key="9">
    <source>
        <dbReference type="PROSITE" id="PS50011"/>
    </source>
</evidence>
<dbReference type="GeneID" id="8106367"/>
<name>B8ME83_TALSN</name>
<dbReference type="SUPFAM" id="SSF56112">
    <property type="entry name" value="Protein kinase-like (PK-like)"/>
    <property type="match status" value="1"/>
</dbReference>
<dbReference type="GO" id="GO:0000245">
    <property type="term" value="P:spliceosomal complex assembly"/>
    <property type="evidence" value="ECO:0007669"/>
    <property type="project" value="TreeGrafter"/>
</dbReference>
<keyword evidence="3" id="KW-0808">Transferase</keyword>
<sequence>MEHAAQYRKYKEIVFIENLEDYKSGGFHPIHIGDHFKENRYQILNKLGHGRCSTVWLAEDVLNKICVAISISQAQISQESSENDTSHENTQKTIRILQHLADGTKLEEKGRSNVLLPLDIFNLSGPNGTHSCIVTHLQGQSLAMVTKRDLGRLSEVLPLPKAKRAISSLLKGFAYIHSRGVCHGDLHPGNLLLDLPDPVSQSLGRINSICGPPRIVPIERLDGKDLEPNVPKYGVEAALGRFSDLSLYSGDMKVADFGCGYFTNDPPTEIDFFGPYIVPEQYCTGLIGTASDVWTVGCAIWLLLSGRDIFGTVNDPPEKVFSIMTDTLGGPPEFILRAWRDRLPDDDLHISIHPSTSLVQRVQQLRTGNEELWMKARLNEFSEEDVALVTELLTLIFKYDPADRPTLESILRHPAMKFFGDVI</sequence>